<dbReference type="AlphaFoldDB" id="A0A0E9TI78"/>
<protein>
    <submittedName>
        <fullName evidence="2">Uncharacterized protein</fullName>
    </submittedName>
</protein>
<accession>A0A0E9TI78</accession>
<reference evidence="2" key="1">
    <citation type="submission" date="2014-11" db="EMBL/GenBank/DDBJ databases">
        <authorList>
            <person name="Amaro Gonzalez C."/>
        </authorList>
    </citation>
    <scope>NUCLEOTIDE SEQUENCE</scope>
</reference>
<evidence type="ECO:0000256" key="1">
    <source>
        <dbReference type="SAM" id="Phobius"/>
    </source>
</evidence>
<keyword evidence="1" id="KW-0472">Membrane</keyword>
<keyword evidence="1" id="KW-0812">Transmembrane</keyword>
<reference evidence="2" key="2">
    <citation type="journal article" date="2015" name="Fish Shellfish Immunol.">
        <title>Early steps in the European eel (Anguilla anguilla)-Vibrio vulnificus interaction in the gills: Role of the RtxA13 toxin.</title>
        <authorList>
            <person name="Callol A."/>
            <person name="Pajuelo D."/>
            <person name="Ebbesson L."/>
            <person name="Teles M."/>
            <person name="MacKenzie S."/>
            <person name="Amaro C."/>
        </authorList>
    </citation>
    <scope>NUCLEOTIDE SEQUENCE</scope>
</reference>
<keyword evidence="1" id="KW-1133">Transmembrane helix</keyword>
<dbReference type="EMBL" id="GBXM01055306">
    <property type="protein sequence ID" value="JAH53271.1"/>
    <property type="molecule type" value="Transcribed_RNA"/>
</dbReference>
<proteinExistence type="predicted"/>
<name>A0A0E9TI78_ANGAN</name>
<evidence type="ECO:0000313" key="2">
    <source>
        <dbReference type="EMBL" id="JAH53271.1"/>
    </source>
</evidence>
<sequence length="90" mass="10705">MIVLTLNLQLNIYFHVIKPALIFRLLSVFFLSKLFLMGSKIRWHFHCNNFETNKMNILSMKKGAKLMSLINMFPHSDKLNDCVLFKEWDL</sequence>
<feature type="transmembrane region" description="Helical" evidence="1">
    <location>
        <begin position="12"/>
        <end position="36"/>
    </location>
</feature>
<organism evidence="2">
    <name type="scientific">Anguilla anguilla</name>
    <name type="common">European freshwater eel</name>
    <name type="synonym">Muraena anguilla</name>
    <dbReference type="NCBI Taxonomy" id="7936"/>
    <lineage>
        <taxon>Eukaryota</taxon>
        <taxon>Metazoa</taxon>
        <taxon>Chordata</taxon>
        <taxon>Craniata</taxon>
        <taxon>Vertebrata</taxon>
        <taxon>Euteleostomi</taxon>
        <taxon>Actinopterygii</taxon>
        <taxon>Neopterygii</taxon>
        <taxon>Teleostei</taxon>
        <taxon>Anguilliformes</taxon>
        <taxon>Anguillidae</taxon>
        <taxon>Anguilla</taxon>
    </lineage>
</organism>